<evidence type="ECO:0000313" key="2">
    <source>
        <dbReference type="EMBL" id="TBL80305.1"/>
    </source>
</evidence>
<proteinExistence type="inferred from homology"/>
<dbReference type="SUPFAM" id="SSF159127">
    <property type="entry name" value="HupF/HypC-like"/>
    <property type="match status" value="1"/>
</dbReference>
<protein>
    <submittedName>
        <fullName evidence="2">HypC/HybG/HupF family hydrogenase formation chaperone</fullName>
    </submittedName>
</protein>
<dbReference type="InterPro" id="IPR001109">
    <property type="entry name" value="Hydrogenase_HupF/HypC"/>
</dbReference>
<dbReference type="GO" id="GO:0051604">
    <property type="term" value="P:protein maturation"/>
    <property type="evidence" value="ECO:0007669"/>
    <property type="project" value="TreeGrafter"/>
</dbReference>
<dbReference type="Gene3D" id="2.30.30.140">
    <property type="match status" value="1"/>
</dbReference>
<dbReference type="PANTHER" id="PTHR35177">
    <property type="entry name" value="HYDROGENASE MATURATION FACTOR HYBG"/>
    <property type="match status" value="1"/>
</dbReference>
<dbReference type="GO" id="GO:0005506">
    <property type="term" value="F:iron ion binding"/>
    <property type="evidence" value="ECO:0007669"/>
    <property type="project" value="TreeGrafter"/>
</dbReference>
<reference evidence="2 3" key="1">
    <citation type="submission" date="2019-02" db="EMBL/GenBank/DDBJ databases">
        <title>Paenibacillus sp. nov., isolated from surface-sterilized tissue of Thalictrum simplex L.</title>
        <authorList>
            <person name="Tuo L."/>
        </authorList>
    </citation>
    <scope>NUCLEOTIDE SEQUENCE [LARGE SCALE GENOMIC DNA]</scope>
    <source>
        <strain evidence="2 3">N2SHLJ1</strain>
    </source>
</reference>
<dbReference type="NCBIfam" id="TIGR00074">
    <property type="entry name" value="hypC_hupF"/>
    <property type="match status" value="1"/>
</dbReference>
<dbReference type="OrthoDB" id="9806017at2"/>
<sequence length="73" mass="8247">MCLSVPAKVIEIYADEWRAKVDYLGSAKTVGIGMLDEVRPDQYVLVHAGEAIQIIDEQSALESLHYWKEVLEL</sequence>
<dbReference type="PANTHER" id="PTHR35177:SF2">
    <property type="entry name" value="HYDROGENASE MATURATION FACTOR HYBG"/>
    <property type="match status" value="1"/>
</dbReference>
<accession>A0A4Q9DVB3</accession>
<gene>
    <name evidence="2" type="ORF">EYB31_07760</name>
</gene>
<dbReference type="GO" id="GO:1902670">
    <property type="term" value="F:carbon dioxide binding"/>
    <property type="evidence" value="ECO:0007669"/>
    <property type="project" value="TreeGrafter"/>
</dbReference>
<name>A0A4Q9DVB3_9BACL</name>
<dbReference type="Proteomes" id="UP000293142">
    <property type="component" value="Unassembled WGS sequence"/>
</dbReference>
<dbReference type="Pfam" id="PF01455">
    <property type="entry name" value="HupF_HypC"/>
    <property type="match status" value="1"/>
</dbReference>
<organism evidence="2 3">
    <name type="scientific">Paenibacillus thalictri</name>
    <dbReference type="NCBI Taxonomy" id="2527873"/>
    <lineage>
        <taxon>Bacteria</taxon>
        <taxon>Bacillati</taxon>
        <taxon>Bacillota</taxon>
        <taxon>Bacilli</taxon>
        <taxon>Bacillales</taxon>
        <taxon>Paenibacillaceae</taxon>
        <taxon>Paenibacillus</taxon>
    </lineage>
</organism>
<dbReference type="PRINTS" id="PR00445">
    <property type="entry name" value="HUPFHYPC"/>
</dbReference>
<evidence type="ECO:0000256" key="1">
    <source>
        <dbReference type="ARBA" id="ARBA00006018"/>
    </source>
</evidence>
<evidence type="ECO:0000313" key="3">
    <source>
        <dbReference type="Proteomes" id="UP000293142"/>
    </source>
</evidence>
<comment type="similarity">
    <text evidence="1">Belongs to the HupF/HypC family.</text>
</comment>
<keyword evidence="3" id="KW-1185">Reference proteome</keyword>
<comment type="caution">
    <text evidence="2">The sequence shown here is derived from an EMBL/GenBank/DDBJ whole genome shotgun (WGS) entry which is preliminary data.</text>
</comment>
<dbReference type="AlphaFoldDB" id="A0A4Q9DVB3"/>
<dbReference type="EMBL" id="SIRE01000005">
    <property type="protein sequence ID" value="TBL80305.1"/>
    <property type="molecule type" value="Genomic_DNA"/>
</dbReference>